<organism evidence="7 9">
    <name type="scientific">Polarella glacialis</name>
    <name type="common">Dinoflagellate</name>
    <dbReference type="NCBI Taxonomy" id="89957"/>
    <lineage>
        <taxon>Eukaryota</taxon>
        <taxon>Sar</taxon>
        <taxon>Alveolata</taxon>
        <taxon>Dinophyceae</taxon>
        <taxon>Suessiales</taxon>
        <taxon>Suessiaceae</taxon>
        <taxon>Polarella</taxon>
    </lineage>
</organism>
<dbReference type="InterPro" id="IPR029067">
    <property type="entry name" value="CDC48_domain_2-like_sf"/>
</dbReference>
<feature type="compositionally biased region" description="Low complexity" evidence="3">
    <location>
        <begin position="259"/>
        <end position="276"/>
    </location>
</feature>
<dbReference type="Proteomes" id="UP000654075">
    <property type="component" value="Unassembled WGS sequence"/>
</dbReference>
<evidence type="ECO:0000313" key="7">
    <source>
        <dbReference type="EMBL" id="CAE8696468.1"/>
    </source>
</evidence>
<dbReference type="Proteomes" id="UP000626109">
    <property type="component" value="Unassembled WGS sequence"/>
</dbReference>
<dbReference type="OrthoDB" id="2906539at2759"/>
<dbReference type="FunFam" id="2.40.40.20:FF:000003">
    <property type="entry name" value="Transitional endoplasmic reticulum ATPase"/>
    <property type="match status" value="1"/>
</dbReference>
<evidence type="ECO:0000313" key="6">
    <source>
        <dbReference type="EMBL" id="CAE8614013.1"/>
    </source>
</evidence>
<keyword evidence="2" id="KW-0067">ATP-binding</keyword>
<dbReference type="EMBL" id="CAJNNV010025354">
    <property type="protein sequence ID" value="CAE8614013.1"/>
    <property type="molecule type" value="Genomic_DNA"/>
</dbReference>
<reference evidence="7" key="1">
    <citation type="submission" date="2021-02" db="EMBL/GenBank/DDBJ databases">
        <authorList>
            <person name="Dougan E. K."/>
            <person name="Rhodes N."/>
            <person name="Thang M."/>
            <person name="Chan C."/>
        </authorList>
    </citation>
    <scope>NUCLEOTIDE SEQUENCE</scope>
</reference>
<dbReference type="Gene3D" id="2.40.40.20">
    <property type="match status" value="1"/>
</dbReference>
<dbReference type="Pfam" id="PF02359">
    <property type="entry name" value="CDC48_N"/>
    <property type="match status" value="1"/>
</dbReference>
<name>A0A813K864_POLGL</name>
<dbReference type="SMART" id="SM01072">
    <property type="entry name" value="CDC48_2"/>
    <property type="match status" value="1"/>
</dbReference>
<dbReference type="Pfam" id="PF02933">
    <property type="entry name" value="CDC48_2"/>
    <property type="match status" value="1"/>
</dbReference>
<dbReference type="GO" id="GO:0005524">
    <property type="term" value="F:ATP binding"/>
    <property type="evidence" value="ECO:0007669"/>
    <property type="project" value="UniProtKB-KW"/>
</dbReference>
<dbReference type="SMART" id="SM01073">
    <property type="entry name" value="CDC48_N"/>
    <property type="match status" value="1"/>
</dbReference>
<dbReference type="EMBL" id="CAJNNW010028512">
    <property type="protein sequence ID" value="CAE8696468.1"/>
    <property type="molecule type" value="Genomic_DNA"/>
</dbReference>
<feature type="compositionally biased region" description="Acidic residues" evidence="3">
    <location>
        <begin position="211"/>
        <end position="221"/>
    </location>
</feature>
<evidence type="ECO:0000313" key="10">
    <source>
        <dbReference type="Proteomes" id="UP000654075"/>
    </source>
</evidence>
<dbReference type="SUPFAM" id="SSF54585">
    <property type="entry name" value="Cdc48 domain 2-like"/>
    <property type="match status" value="1"/>
</dbReference>
<dbReference type="EMBL" id="CAJNNW010031487">
    <property type="protein sequence ID" value="CAE8707742.1"/>
    <property type="molecule type" value="Genomic_DNA"/>
</dbReference>
<keyword evidence="10" id="KW-1185">Reference proteome</keyword>
<feature type="domain" description="CDC48 N-terminal subdomain" evidence="5">
    <location>
        <begin position="34"/>
        <end position="119"/>
    </location>
</feature>
<evidence type="ECO:0000256" key="2">
    <source>
        <dbReference type="ARBA" id="ARBA00022840"/>
    </source>
</evidence>
<feature type="region of interest" description="Disordered" evidence="3">
    <location>
        <begin position="197"/>
        <end position="282"/>
    </location>
</feature>
<proteinExistence type="predicted"/>
<evidence type="ECO:0000259" key="5">
    <source>
        <dbReference type="SMART" id="SM01073"/>
    </source>
</evidence>
<dbReference type="InterPro" id="IPR004201">
    <property type="entry name" value="Cdc48_dom2"/>
</dbReference>
<evidence type="ECO:0000256" key="1">
    <source>
        <dbReference type="ARBA" id="ARBA00022741"/>
    </source>
</evidence>
<accession>A0A813K864</accession>
<sequence length="319" mass="34194">MADNKTVKVEVAAPAALAAPTEPKQFVKKRSPNRLVVEEALSDGDDNSVILLSQVKMEELNLGIGGHVLIKGKKRKDTVCIVLADDNLDDGKIRLNKVVQKNLRCRLGDTVSVHACGDVPHGKRVHVRPLDDTIQGITANLFETYLKPYFLEAYRPARQGDLFLVRGGFRPVEFKIVGVEPGEFAIVAPDTVILCEGEPVKREDEEKPGAMEEEEEEEEEVFAPPPGACPGAEVSGLRSAAAEGNPAGSSQVSPGSPTNNINNNNNNNNINNNNSNDTSPQIPKVVTFKSLSSVPAGACGPRELVPIGGAQSSRFCAIL</sequence>
<dbReference type="SUPFAM" id="SSF50692">
    <property type="entry name" value="ADC-like"/>
    <property type="match status" value="1"/>
</dbReference>
<feature type="domain" description="CDC48" evidence="4">
    <location>
        <begin position="136"/>
        <end position="202"/>
    </location>
</feature>
<feature type="compositionally biased region" description="Polar residues" evidence="3">
    <location>
        <begin position="247"/>
        <end position="258"/>
    </location>
</feature>
<dbReference type="Gene3D" id="3.10.330.10">
    <property type="match status" value="1"/>
</dbReference>
<dbReference type="InterPro" id="IPR009010">
    <property type="entry name" value="Asp_de-COase-like_dom_sf"/>
</dbReference>
<evidence type="ECO:0000313" key="9">
    <source>
        <dbReference type="Proteomes" id="UP000626109"/>
    </source>
</evidence>
<evidence type="ECO:0000313" key="8">
    <source>
        <dbReference type="EMBL" id="CAE8707742.1"/>
    </source>
</evidence>
<protein>
    <submittedName>
        <fullName evidence="7">Uncharacterized protein</fullName>
    </submittedName>
</protein>
<dbReference type="AlphaFoldDB" id="A0A813K864"/>
<evidence type="ECO:0000256" key="3">
    <source>
        <dbReference type="SAM" id="MobiDB-lite"/>
    </source>
</evidence>
<keyword evidence="1" id="KW-0547">Nucleotide-binding</keyword>
<comment type="caution">
    <text evidence="7">The sequence shown here is derived from an EMBL/GenBank/DDBJ whole genome shotgun (WGS) entry which is preliminary data.</text>
</comment>
<evidence type="ECO:0000259" key="4">
    <source>
        <dbReference type="SMART" id="SM01072"/>
    </source>
</evidence>
<dbReference type="InterPro" id="IPR003338">
    <property type="entry name" value="CDC4_N-term_subdom"/>
</dbReference>
<gene>
    <name evidence="6" type="ORF">PGLA1383_LOCUS31749</name>
    <name evidence="7" type="ORF">PGLA2088_LOCUS29844</name>
    <name evidence="8" type="ORF">PGLA2088_LOCUS34659</name>
</gene>
<dbReference type="FunFam" id="3.10.330.10:FF:000001">
    <property type="entry name" value="Cell division control 48"/>
    <property type="match status" value="1"/>
</dbReference>
<feature type="compositionally biased region" description="Basic and acidic residues" evidence="3">
    <location>
        <begin position="198"/>
        <end position="210"/>
    </location>
</feature>